<feature type="compositionally biased region" description="Polar residues" evidence="1">
    <location>
        <begin position="120"/>
        <end position="134"/>
    </location>
</feature>
<comment type="caution">
    <text evidence="2">The sequence shown here is derived from an EMBL/GenBank/DDBJ whole genome shotgun (WGS) entry which is preliminary data.</text>
</comment>
<sequence length="409" mass="45658">MSLNDYSLTSGGRDYGRLDEYGQPQRQNYGGGQPCESNFRNRDIQGTYQYGPDKSTMQLPPLHLVESNIQPPHSTNSDRLPPISWFLGSAAQPSYRSMQTSNLTDLRSPADFNVPAARSHSGTTSQSQHYPTSESRIREASYPLSEIQRVQEPGSRKCQPSAPSQRSNTKHGGNEHTDFMHNFPTGIPTSIQLSPPLLGRSEIELGNSSSRHAKKEQSRRRHKAKERSRPYSSPYSSHPNASMLPQQQLQGYSECLRYHASVESPQAIRGNSSATEEMPADFDMECRLPGCKERISENALFGACGTHHNQLSTWDFSYCEAEKRDSHDPADYLPNGQCKAKKRKPNKRWCSRHSKQNYHSRSEFLNSGVGILGKWFVGRHQGTANLPPGYGKSGAQSSFDCRSSSKTSA</sequence>
<dbReference type="RefSeq" id="XP_038732949.1">
    <property type="nucleotide sequence ID" value="XM_038876473.1"/>
</dbReference>
<dbReference type="AlphaFoldDB" id="A0A9P5IJT1"/>
<protein>
    <submittedName>
        <fullName evidence="2">Uncharacterized protein</fullName>
    </submittedName>
</protein>
<name>A0A9P5IJT1_9HELO</name>
<evidence type="ECO:0000313" key="3">
    <source>
        <dbReference type="Proteomes" id="UP000710849"/>
    </source>
</evidence>
<organism evidence="2 3">
    <name type="scientific">Botrytis byssoidea</name>
    <dbReference type="NCBI Taxonomy" id="139641"/>
    <lineage>
        <taxon>Eukaryota</taxon>
        <taxon>Fungi</taxon>
        <taxon>Dikarya</taxon>
        <taxon>Ascomycota</taxon>
        <taxon>Pezizomycotina</taxon>
        <taxon>Leotiomycetes</taxon>
        <taxon>Helotiales</taxon>
        <taxon>Sclerotiniaceae</taxon>
        <taxon>Botrytis</taxon>
    </lineage>
</organism>
<proteinExistence type="predicted"/>
<dbReference type="Proteomes" id="UP000710849">
    <property type="component" value="Unassembled WGS sequence"/>
</dbReference>
<feature type="region of interest" description="Disordered" evidence="1">
    <location>
        <begin position="1"/>
        <end position="59"/>
    </location>
</feature>
<reference evidence="2 3" key="1">
    <citation type="journal article" date="2020" name="Genome Biol. Evol.">
        <title>Comparative genomics of Sclerotiniaceae.</title>
        <authorList>
            <person name="Valero Jimenez C.A."/>
            <person name="Steentjes M."/>
            <person name="Scholten O.E."/>
            <person name="Van Kan J.A.L."/>
        </authorList>
    </citation>
    <scope>NUCLEOTIDE SEQUENCE [LARGE SCALE GENOMIC DNA]</scope>
    <source>
        <strain evidence="2 3">MUCL 94</strain>
    </source>
</reference>
<dbReference type="EMBL" id="RCSW01000010">
    <property type="protein sequence ID" value="KAF7943890.1"/>
    <property type="molecule type" value="Genomic_DNA"/>
</dbReference>
<feature type="compositionally biased region" description="Polar residues" evidence="1">
    <location>
        <begin position="1"/>
        <end position="10"/>
    </location>
</feature>
<feature type="region of interest" description="Disordered" evidence="1">
    <location>
        <begin position="97"/>
        <end position="243"/>
    </location>
</feature>
<gene>
    <name evidence="2" type="ORF">EAE97_005960</name>
</gene>
<feature type="compositionally biased region" description="Polar residues" evidence="1">
    <location>
        <begin position="161"/>
        <end position="171"/>
    </location>
</feature>
<accession>A0A9P5IJT1</accession>
<dbReference type="GeneID" id="62149549"/>
<evidence type="ECO:0000313" key="2">
    <source>
        <dbReference type="EMBL" id="KAF7943890.1"/>
    </source>
</evidence>
<feature type="compositionally biased region" description="Basic residues" evidence="1">
    <location>
        <begin position="211"/>
        <end position="226"/>
    </location>
</feature>
<feature type="compositionally biased region" description="Polar residues" evidence="1">
    <location>
        <begin position="394"/>
        <end position="409"/>
    </location>
</feature>
<keyword evidence="3" id="KW-1185">Reference proteome</keyword>
<evidence type="ECO:0000256" key="1">
    <source>
        <dbReference type="SAM" id="MobiDB-lite"/>
    </source>
</evidence>
<feature type="region of interest" description="Disordered" evidence="1">
    <location>
        <begin position="386"/>
        <end position="409"/>
    </location>
</feature>